<keyword evidence="3" id="KW-1185">Reference proteome</keyword>
<dbReference type="PROSITE" id="PS51318">
    <property type="entry name" value="TAT"/>
    <property type="match status" value="1"/>
</dbReference>
<keyword evidence="1" id="KW-0732">Signal</keyword>
<reference evidence="2 3" key="1">
    <citation type="submission" date="2024-06" db="EMBL/GenBank/DDBJ databases">
        <title>Genomic Encyclopedia of Type Strains, Phase V (KMG-V): Genome sequencing to study the core and pangenomes of soil and plant-associated prokaryotes.</title>
        <authorList>
            <person name="Whitman W."/>
        </authorList>
    </citation>
    <scope>NUCLEOTIDE SEQUENCE [LARGE SCALE GENOMIC DNA]</scope>
    <source>
        <strain evidence="2 3">NE40</strain>
    </source>
</reference>
<dbReference type="InterPro" id="IPR006311">
    <property type="entry name" value="TAT_signal"/>
</dbReference>
<dbReference type="PANTHER" id="PTHR43737">
    <property type="entry name" value="BLL7424 PROTEIN"/>
    <property type="match status" value="1"/>
</dbReference>
<evidence type="ECO:0000313" key="3">
    <source>
        <dbReference type="Proteomes" id="UP001549366"/>
    </source>
</evidence>
<protein>
    <submittedName>
        <fullName evidence="2">Uncharacterized protein (DUF1501 family)</fullName>
    </submittedName>
</protein>
<dbReference type="InterPro" id="IPR010869">
    <property type="entry name" value="DUF1501"/>
</dbReference>
<name>A0ABV2SB66_9GAMM</name>
<dbReference type="EMBL" id="JBEWTB010000001">
    <property type="protein sequence ID" value="MET4754989.1"/>
    <property type="molecule type" value="Genomic_DNA"/>
</dbReference>
<dbReference type="Pfam" id="PF07394">
    <property type="entry name" value="DUF1501"/>
    <property type="match status" value="1"/>
</dbReference>
<accession>A0ABV2SB66</accession>
<organism evidence="2 3">
    <name type="scientific">Endozoicomonas lisbonensis</name>
    <dbReference type="NCBI Taxonomy" id="3120522"/>
    <lineage>
        <taxon>Bacteria</taxon>
        <taxon>Pseudomonadati</taxon>
        <taxon>Pseudomonadota</taxon>
        <taxon>Gammaproteobacteria</taxon>
        <taxon>Oceanospirillales</taxon>
        <taxon>Endozoicomonadaceae</taxon>
        <taxon>Endozoicomonas</taxon>
    </lineage>
</organism>
<dbReference type="Proteomes" id="UP001549366">
    <property type="component" value="Unassembled WGS sequence"/>
</dbReference>
<evidence type="ECO:0000256" key="1">
    <source>
        <dbReference type="ARBA" id="ARBA00022729"/>
    </source>
</evidence>
<comment type="caution">
    <text evidence="2">The sequence shown here is derived from an EMBL/GenBank/DDBJ whole genome shotgun (WGS) entry which is preliminary data.</text>
</comment>
<sequence>MKLTRRDFIKNTALATAATATATTLVPVVHGATQDYKALVCVFLFGGNDAYNMLVPYPYHSVGDSASGQTTAYQQYRSVRPTIGLAADRILDTGMFTDNGVRIGIHDAMSSLQPLFRGGRAAAIINSGTLVKPTRRSDLGTASERLPKFLMAHNMQQAMWESGSLELEVLQGWGGRLLQMTGIGTGKVAPLYCLSGERKWLRHTNLNQIGLGTSGLSPYYFPNYGILGGIDGVYKWHGAQAYNNIYQDHFSQLMLDVYDDHSILNTALKNHPKAGGYSSGSLSGQLQVAGQLIRAQAELGQQRQVILVGLGGFDTHQDQQNLHPGLLRQVAEAMGAFNAELEANGLENSVTTFTMSDFGRRLPANNTGTDHGWGGHQIIMGGAVNGARAYGNWPDLSLNSEDDYGNGRMIPGIASDQVNATLAKWFGATDSQLSGLFESLKNFPGQETLDFIS</sequence>
<dbReference type="NCBIfam" id="TIGR01409">
    <property type="entry name" value="TAT_signal_seq"/>
    <property type="match status" value="1"/>
</dbReference>
<proteinExistence type="predicted"/>
<dbReference type="RefSeq" id="WP_354011582.1">
    <property type="nucleotide sequence ID" value="NZ_JBEWTA010000003.1"/>
</dbReference>
<dbReference type="InterPro" id="IPR019546">
    <property type="entry name" value="TAT_signal_bac_arc"/>
</dbReference>
<evidence type="ECO:0000313" key="2">
    <source>
        <dbReference type="EMBL" id="MET4754989.1"/>
    </source>
</evidence>
<dbReference type="PANTHER" id="PTHR43737:SF1">
    <property type="entry name" value="DUF1501 DOMAIN-CONTAINING PROTEIN"/>
    <property type="match status" value="1"/>
</dbReference>
<gene>
    <name evidence="2" type="ORF">V5J35_000181</name>
</gene>